<dbReference type="AlphaFoldDB" id="A0A917SSD1"/>
<evidence type="ECO:0000313" key="3">
    <source>
        <dbReference type="EMBL" id="GGL93916.1"/>
    </source>
</evidence>
<dbReference type="PANTHER" id="PTHR43575">
    <property type="entry name" value="PROTEIN ABCI7, CHLOROPLASTIC"/>
    <property type="match status" value="1"/>
</dbReference>
<reference evidence="3" key="2">
    <citation type="submission" date="2020-09" db="EMBL/GenBank/DDBJ databases">
        <authorList>
            <person name="Sun Q."/>
            <person name="Zhou Y."/>
        </authorList>
    </citation>
    <scope>NUCLEOTIDE SEQUENCE</scope>
    <source>
        <strain evidence="3">CGMCC 4.7308</strain>
    </source>
</reference>
<feature type="domain" description="SUF system FeS cluster assembly SufBD core" evidence="2">
    <location>
        <begin position="159"/>
        <end position="384"/>
    </location>
</feature>
<evidence type="ECO:0000256" key="1">
    <source>
        <dbReference type="ARBA" id="ARBA00043967"/>
    </source>
</evidence>
<comment type="caution">
    <text evidence="3">The sequence shown here is derived from an EMBL/GenBank/DDBJ whole genome shotgun (WGS) entry which is preliminary data.</text>
</comment>
<evidence type="ECO:0000259" key="2">
    <source>
        <dbReference type="Pfam" id="PF01458"/>
    </source>
</evidence>
<dbReference type="InterPro" id="IPR037284">
    <property type="entry name" value="SUF_FeS_clus_asmbl_SufBD_sf"/>
</dbReference>
<evidence type="ECO:0000313" key="4">
    <source>
        <dbReference type="Proteomes" id="UP000655208"/>
    </source>
</evidence>
<comment type="similarity">
    <text evidence="1">Belongs to the iron-sulfur cluster assembly SufBD family.</text>
</comment>
<keyword evidence="4" id="KW-1185">Reference proteome</keyword>
<organism evidence="3 4">
    <name type="scientific">Nakamurella endophytica</name>
    <dbReference type="NCBI Taxonomy" id="1748367"/>
    <lineage>
        <taxon>Bacteria</taxon>
        <taxon>Bacillati</taxon>
        <taxon>Actinomycetota</taxon>
        <taxon>Actinomycetes</taxon>
        <taxon>Nakamurellales</taxon>
        <taxon>Nakamurellaceae</taxon>
        <taxon>Nakamurella</taxon>
    </lineage>
</organism>
<sequence>MAAPTDTAEQTSLDAGSTVVAPAGAPEAHSHVGGRTVRPTAGSHLHPTVSADPEAHRVPTGREEVWRFTPLRRLRDLHADAPFGDGSVDVDWQQPDGVRVAQVRGEEAVALRGASGFVPTDRTSARVLAETGSAVLVDVPAGAVVTEPVVVTVAGRDTATAEAGHVVVRVGAQAHVDVVLVHEGSATLAQVVELQAGDASTVSLTSLQEWAGDAVHLSRHHLSVGRDATVKHAALTFGGDLVRVVATVDYAGPGGSAELLGLYFADAGQHLEHRVTVDHDATHCRSRALYKGALQGEGAHTVWVGDVLIRASAEGTDTYEMNRNLVLTDGARADSVPNLEIETGEIVGAGHASSTGRFDDEQLFYLQSRGIPEDVARRLVVRGFFAEVVQRIGLPLVADRATEIIERELALTGS</sequence>
<gene>
    <name evidence="3" type="primary">sufD</name>
    <name evidence="3" type="ORF">GCM10011594_12190</name>
</gene>
<proteinExistence type="inferred from homology"/>
<dbReference type="NCBIfam" id="TIGR01981">
    <property type="entry name" value="sufD"/>
    <property type="match status" value="1"/>
</dbReference>
<dbReference type="Pfam" id="PF01458">
    <property type="entry name" value="SUFBD_core"/>
    <property type="match status" value="1"/>
</dbReference>
<dbReference type="PANTHER" id="PTHR43575:SF1">
    <property type="entry name" value="PROTEIN ABCI7, CHLOROPLASTIC"/>
    <property type="match status" value="1"/>
</dbReference>
<dbReference type="GO" id="GO:0016226">
    <property type="term" value="P:iron-sulfur cluster assembly"/>
    <property type="evidence" value="ECO:0007669"/>
    <property type="project" value="InterPro"/>
</dbReference>
<dbReference type="RefSeq" id="WP_268237976.1">
    <property type="nucleotide sequence ID" value="NZ_BMNA01000002.1"/>
</dbReference>
<reference evidence="3" key="1">
    <citation type="journal article" date="2014" name="Int. J. Syst. Evol. Microbiol.">
        <title>Complete genome sequence of Corynebacterium casei LMG S-19264T (=DSM 44701T), isolated from a smear-ripened cheese.</title>
        <authorList>
            <consortium name="US DOE Joint Genome Institute (JGI-PGF)"/>
            <person name="Walter F."/>
            <person name="Albersmeier A."/>
            <person name="Kalinowski J."/>
            <person name="Ruckert C."/>
        </authorList>
    </citation>
    <scope>NUCLEOTIDE SEQUENCE</scope>
    <source>
        <strain evidence="3">CGMCC 4.7308</strain>
    </source>
</reference>
<dbReference type="Proteomes" id="UP000655208">
    <property type="component" value="Unassembled WGS sequence"/>
</dbReference>
<name>A0A917SSD1_9ACTN</name>
<dbReference type="InterPro" id="IPR011542">
    <property type="entry name" value="SUF_FeS_clus_asmbl_SufD"/>
</dbReference>
<dbReference type="EMBL" id="BMNA01000002">
    <property type="protein sequence ID" value="GGL93916.1"/>
    <property type="molecule type" value="Genomic_DNA"/>
</dbReference>
<dbReference type="InterPro" id="IPR000825">
    <property type="entry name" value="SUF_FeS_clus_asmbl_SufBD_core"/>
</dbReference>
<protein>
    <submittedName>
        <fullName evidence="3">Fe-S cluster assembly protein SufD</fullName>
    </submittedName>
</protein>
<dbReference type="InterPro" id="IPR055346">
    <property type="entry name" value="Fe-S_cluster_assembly_SufBD"/>
</dbReference>
<dbReference type="SUPFAM" id="SSF101960">
    <property type="entry name" value="Stabilizer of iron transporter SufD"/>
    <property type="match status" value="1"/>
</dbReference>
<accession>A0A917SSD1</accession>